<accession>A0A556RGK2</accession>
<dbReference type="RefSeq" id="WP_144190393.1">
    <property type="nucleotide sequence ID" value="NZ_VMHL01000006.1"/>
</dbReference>
<protein>
    <submittedName>
        <fullName evidence="2">Uncharacterized protein</fullName>
    </submittedName>
</protein>
<feature type="region of interest" description="Disordered" evidence="1">
    <location>
        <begin position="1"/>
        <end position="28"/>
    </location>
</feature>
<proteinExistence type="predicted"/>
<reference evidence="2 3" key="1">
    <citation type="submission" date="2019-07" db="EMBL/GenBank/DDBJ databases">
        <title>Gilliamella genomes.</title>
        <authorList>
            <person name="Zheng H."/>
        </authorList>
    </citation>
    <scope>NUCLEOTIDE SEQUENCE [LARGE SCALE GENOMIC DNA]</scope>
    <source>
        <strain evidence="2 3">W8131</strain>
    </source>
</reference>
<evidence type="ECO:0000313" key="3">
    <source>
        <dbReference type="Proteomes" id="UP000319138"/>
    </source>
</evidence>
<evidence type="ECO:0000256" key="1">
    <source>
        <dbReference type="SAM" id="MobiDB-lite"/>
    </source>
</evidence>
<dbReference type="Proteomes" id="UP000319138">
    <property type="component" value="Unassembled WGS sequence"/>
</dbReference>
<organism evidence="2 3">
    <name type="scientific">Gilliamella apicola</name>
    <dbReference type="NCBI Taxonomy" id="1196095"/>
    <lineage>
        <taxon>Bacteria</taxon>
        <taxon>Pseudomonadati</taxon>
        <taxon>Pseudomonadota</taxon>
        <taxon>Gammaproteobacteria</taxon>
        <taxon>Orbales</taxon>
        <taxon>Orbaceae</taxon>
        <taxon>Gilliamella</taxon>
    </lineage>
</organism>
<feature type="compositionally biased region" description="Polar residues" evidence="1">
    <location>
        <begin position="1"/>
        <end position="12"/>
    </location>
</feature>
<name>A0A556RGK2_9GAMM</name>
<dbReference type="AlphaFoldDB" id="A0A556RGK2"/>
<dbReference type="EMBL" id="VMHL01000006">
    <property type="protein sequence ID" value="TSJ88015.1"/>
    <property type="molecule type" value="Genomic_DNA"/>
</dbReference>
<sequence length="62" mass="7070">MKNTGWTVTESHATAHLPVGRAANDSGKWRRQTIEEDVQLRDKNNKFKRDVKHGIVCPKGKK</sequence>
<comment type="caution">
    <text evidence="2">The sequence shown here is derived from an EMBL/GenBank/DDBJ whole genome shotgun (WGS) entry which is preliminary data.</text>
</comment>
<evidence type="ECO:0000313" key="2">
    <source>
        <dbReference type="EMBL" id="TSJ88015.1"/>
    </source>
</evidence>
<gene>
    <name evidence="2" type="ORF">FPQ14_11790</name>
</gene>